<evidence type="ECO:0000256" key="1">
    <source>
        <dbReference type="SAM" id="Phobius"/>
    </source>
</evidence>
<dbReference type="AlphaFoldDB" id="U3AWA9"/>
<keyword evidence="3" id="KW-1185">Reference proteome</keyword>
<name>U3AWA9_9VIBR</name>
<keyword evidence="1" id="KW-1133">Transmembrane helix</keyword>
<feature type="transmembrane region" description="Helical" evidence="1">
    <location>
        <begin position="143"/>
        <end position="161"/>
    </location>
</feature>
<dbReference type="EMBL" id="BATL01000114">
    <property type="protein sequence ID" value="GAD78045.1"/>
    <property type="molecule type" value="Genomic_DNA"/>
</dbReference>
<keyword evidence="1" id="KW-0812">Transmembrane</keyword>
<gene>
    <name evidence="2" type="ORF">VAZ01S_114_00100</name>
</gene>
<protein>
    <submittedName>
        <fullName evidence="2">Uncharacterized protein</fullName>
    </submittedName>
</protein>
<dbReference type="Proteomes" id="UP000016567">
    <property type="component" value="Unassembled WGS sequence"/>
</dbReference>
<comment type="caution">
    <text evidence="2">The sequence shown here is derived from an EMBL/GenBank/DDBJ whole genome shotgun (WGS) entry which is preliminary data.</text>
</comment>
<proteinExistence type="predicted"/>
<organism evidence="2 3">
    <name type="scientific">Vibrio azureus NBRC 104587</name>
    <dbReference type="NCBI Taxonomy" id="1219077"/>
    <lineage>
        <taxon>Bacteria</taxon>
        <taxon>Pseudomonadati</taxon>
        <taxon>Pseudomonadota</taxon>
        <taxon>Gammaproteobacteria</taxon>
        <taxon>Vibrionales</taxon>
        <taxon>Vibrionaceae</taxon>
        <taxon>Vibrio</taxon>
    </lineage>
</organism>
<feature type="transmembrane region" description="Helical" evidence="1">
    <location>
        <begin position="74"/>
        <end position="95"/>
    </location>
</feature>
<keyword evidence="1" id="KW-0472">Membrane</keyword>
<dbReference type="OrthoDB" id="9918744at2"/>
<evidence type="ECO:0000313" key="3">
    <source>
        <dbReference type="Proteomes" id="UP000016567"/>
    </source>
</evidence>
<accession>U3AWA9</accession>
<evidence type="ECO:0000313" key="2">
    <source>
        <dbReference type="EMBL" id="GAD78045.1"/>
    </source>
</evidence>
<sequence>MSESSPVEQLSSEIESYLKYRSQLVEGETKVSEGLDKAVLAISSAGLGLTFTLFDKLYIEGNVDSLIFAQSSWLFFVISVFFVLSSLLLSGHLYYRNRELSDRIIQNRISIRSAIQNEDDEVPEEERFSENEKLVFVARLSHYFGAIALFLAIALFGLFVFHNTDFQKLESNQVTEVGQPTDTTEIKDDE</sequence>
<dbReference type="RefSeq" id="WP_021711780.1">
    <property type="nucleotide sequence ID" value="NZ_BAOB01000508.1"/>
</dbReference>
<reference evidence="2 3" key="1">
    <citation type="submission" date="2013-09" db="EMBL/GenBank/DDBJ databases">
        <title>Whole genome shotgun sequence of Vibrio azureus NBRC 104587.</title>
        <authorList>
            <person name="Isaki S."/>
            <person name="Hosoyama A."/>
            <person name="Numata M."/>
            <person name="Hashimoto M."/>
            <person name="Hosoyama Y."/>
            <person name="Tsuchikane K."/>
            <person name="Noguchi M."/>
            <person name="Hirakata S."/>
            <person name="Ichikawa N."/>
            <person name="Ohji S."/>
            <person name="Yamazoe A."/>
            <person name="Fujita N."/>
        </authorList>
    </citation>
    <scope>NUCLEOTIDE SEQUENCE [LARGE SCALE GENOMIC DNA]</scope>
    <source>
        <strain evidence="2 3">NBRC 104587</strain>
    </source>
</reference>